<dbReference type="EMBL" id="VLKU01000008">
    <property type="protein sequence ID" value="TWI32876.1"/>
    <property type="molecule type" value="Genomic_DNA"/>
</dbReference>
<dbReference type="Pfam" id="PF05175">
    <property type="entry name" value="MTS"/>
    <property type="match status" value="1"/>
</dbReference>
<dbReference type="Gene3D" id="3.40.50.150">
    <property type="entry name" value="Vaccinia Virus protein VP39"/>
    <property type="match status" value="2"/>
</dbReference>
<gene>
    <name evidence="9" type="ORF">IQ24_02755</name>
</gene>
<keyword evidence="1" id="KW-0963">Cytoplasm</keyword>
<evidence type="ECO:0000256" key="5">
    <source>
        <dbReference type="ARBA" id="ARBA00022691"/>
    </source>
</evidence>
<dbReference type="InterPro" id="IPR007848">
    <property type="entry name" value="Small_mtfrase_dom"/>
</dbReference>
<feature type="domain" description="Methyltransferase small" evidence="7">
    <location>
        <begin position="157"/>
        <end position="319"/>
    </location>
</feature>
<evidence type="ECO:0000259" key="8">
    <source>
        <dbReference type="Pfam" id="PF08468"/>
    </source>
</evidence>
<dbReference type="RefSeq" id="WP_145398752.1">
    <property type="nucleotide sequence ID" value="NZ_VLKU01000008.1"/>
</dbReference>
<dbReference type="PROSITE" id="PS00092">
    <property type="entry name" value="N6_MTASE"/>
    <property type="match status" value="1"/>
</dbReference>
<dbReference type="PANTHER" id="PTHR47816">
    <property type="entry name" value="RIBOSOMAL RNA SMALL SUBUNIT METHYLTRANSFERASE C"/>
    <property type="match status" value="1"/>
</dbReference>
<dbReference type="OrthoDB" id="9816072at2"/>
<evidence type="ECO:0000313" key="10">
    <source>
        <dbReference type="Proteomes" id="UP000316225"/>
    </source>
</evidence>
<sequence length="347" mass="37587">MAGSRLELIFGEDSPKGRTLFSGARADSDLQHFDAQNLQIVQRNFVDHRSLQAQGYQVATSADGTFDQAIVTVPRARADARARIFDAALRLPAGASLWIDGQKTDGIDSLLREMRTLAPVDEVHSRAHGKIFRITIPAQNWLPADWREAETEAAPGMITRPGVFSADGPDPASEALVAHLPEKLPTRVVDLGAGWGWLSAQILARPGVDVLHLVESDAVALDCARRNITDPRAVFHWADALDFRLPEPVNAVIMNPPFHDGRDAKPALGAGFIRSAARLLTGAGRLWMVANRHLPYEPVLRETFAEVTELGGDSRFKILTASGAGRGTQGRPTSGKAAGRAPKGRKR</sequence>
<proteinExistence type="predicted"/>
<evidence type="ECO:0000256" key="4">
    <source>
        <dbReference type="ARBA" id="ARBA00022679"/>
    </source>
</evidence>
<evidence type="ECO:0000313" key="9">
    <source>
        <dbReference type="EMBL" id="TWI32876.1"/>
    </source>
</evidence>
<evidence type="ECO:0000256" key="1">
    <source>
        <dbReference type="ARBA" id="ARBA00022490"/>
    </source>
</evidence>
<feature type="domain" description="Methyltransferase small N-terminal" evidence="8">
    <location>
        <begin position="18"/>
        <end position="135"/>
    </location>
</feature>
<dbReference type="CDD" id="cd02440">
    <property type="entry name" value="AdoMet_MTases"/>
    <property type="match status" value="1"/>
</dbReference>
<evidence type="ECO:0000256" key="2">
    <source>
        <dbReference type="ARBA" id="ARBA00022552"/>
    </source>
</evidence>
<evidence type="ECO:0000259" key="7">
    <source>
        <dbReference type="Pfam" id="PF05175"/>
    </source>
</evidence>
<accession>A0A562NMA5</accession>
<feature type="region of interest" description="Disordered" evidence="6">
    <location>
        <begin position="321"/>
        <end position="347"/>
    </location>
</feature>
<reference evidence="9 10" key="1">
    <citation type="journal article" date="2015" name="Stand. Genomic Sci.">
        <title>Genomic Encyclopedia of Bacterial and Archaeal Type Strains, Phase III: the genomes of soil and plant-associated and newly described type strains.</title>
        <authorList>
            <person name="Whitman W.B."/>
            <person name="Woyke T."/>
            <person name="Klenk H.P."/>
            <person name="Zhou Y."/>
            <person name="Lilburn T.G."/>
            <person name="Beck B.J."/>
            <person name="De Vos P."/>
            <person name="Vandamme P."/>
            <person name="Eisen J.A."/>
            <person name="Garrity G."/>
            <person name="Hugenholtz P."/>
            <person name="Kyrpides N.C."/>
        </authorList>
    </citation>
    <scope>NUCLEOTIDE SEQUENCE [LARGE SCALE GENOMIC DNA]</scope>
    <source>
        <strain evidence="9 10">CGMCC 1.5364</strain>
    </source>
</reference>
<name>A0A562NMA5_9RHOB</name>
<organism evidence="9 10">
    <name type="scientific">Paracoccus sulfuroxidans</name>
    <dbReference type="NCBI Taxonomy" id="384678"/>
    <lineage>
        <taxon>Bacteria</taxon>
        <taxon>Pseudomonadati</taxon>
        <taxon>Pseudomonadota</taxon>
        <taxon>Alphaproteobacteria</taxon>
        <taxon>Rhodobacterales</taxon>
        <taxon>Paracoccaceae</taxon>
        <taxon>Paracoccus</taxon>
    </lineage>
</organism>
<keyword evidence="10" id="KW-1185">Reference proteome</keyword>
<keyword evidence="5" id="KW-0949">S-adenosyl-L-methionine</keyword>
<protein>
    <submittedName>
        <fullName evidence="9">16S rRNA (Guanine1207-N2)-methyltransferase</fullName>
    </submittedName>
</protein>
<dbReference type="GO" id="GO:0008990">
    <property type="term" value="F:rRNA (guanine-N2-)-methyltransferase activity"/>
    <property type="evidence" value="ECO:0007669"/>
    <property type="project" value="InterPro"/>
</dbReference>
<dbReference type="Proteomes" id="UP000316225">
    <property type="component" value="Unassembled WGS sequence"/>
</dbReference>
<dbReference type="PANTHER" id="PTHR47816:SF4">
    <property type="entry name" value="RIBOSOMAL RNA SMALL SUBUNIT METHYLTRANSFERASE C"/>
    <property type="match status" value="1"/>
</dbReference>
<dbReference type="InterPro" id="IPR046977">
    <property type="entry name" value="RsmC/RlmG"/>
</dbReference>
<dbReference type="InterPro" id="IPR029063">
    <property type="entry name" value="SAM-dependent_MTases_sf"/>
</dbReference>
<dbReference type="Pfam" id="PF08468">
    <property type="entry name" value="MTS_N"/>
    <property type="match status" value="1"/>
</dbReference>
<evidence type="ECO:0000256" key="3">
    <source>
        <dbReference type="ARBA" id="ARBA00022603"/>
    </source>
</evidence>
<comment type="caution">
    <text evidence="9">The sequence shown here is derived from an EMBL/GenBank/DDBJ whole genome shotgun (WGS) entry which is preliminary data.</text>
</comment>
<keyword evidence="2" id="KW-0698">rRNA processing</keyword>
<dbReference type="GO" id="GO:0003676">
    <property type="term" value="F:nucleic acid binding"/>
    <property type="evidence" value="ECO:0007669"/>
    <property type="project" value="InterPro"/>
</dbReference>
<dbReference type="SUPFAM" id="SSF53335">
    <property type="entry name" value="S-adenosyl-L-methionine-dependent methyltransferases"/>
    <property type="match status" value="1"/>
</dbReference>
<dbReference type="InterPro" id="IPR013675">
    <property type="entry name" value="Mtase_sm_N"/>
</dbReference>
<dbReference type="AlphaFoldDB" id="A0A562NMA5"/>
<dbReference type="InterPro" id="IPR002052">
    <property type="entry name" value="DNA_methylase_N6_adenine_CS"/>
</dbReference>
<keyword evidence="4 9" id="KW-0808">Transferase</keyword>
<evidence type="ECO:0000256" key="6">
    <source>
        <dbReference type="SAM" id="MobiDB-lite"/>
    </source>
</evidence>
<keyword evidence="3 9" id="KW-0489">Methyltransferase</keyword>